<accession>A0AAD7JIT9</accession>
<dbReference type="SUPFAM" id="SSF52047">
    <property type="entry name" value="RNI-like"/>
    <property type="match status" value="1"/>
</dbReference>
<dbReference type="Gene3D" id="3.80.10.10">
    <property type="entry name" value="Ribonuclease Inhibitor"/>
    <property type="match status" value="1"/>
</dbReference>
<protein>
    <submittedName>
        <fullName evidence="1">Uncharacterized protein</fullName>
    </submittedName>
</protein>
<dbReference type="InterPro" id="IPR032675">
    <property type="entry name" value="LRR_dom_sf"/>
</dbReference>
<organism evidence="1 2">
    <name type="scientific">Mycena metata</name>
    <dbReference type="NCBI Taxonomy" id="1033252"/>
    <lineage>
        <taxon>Eukaryota</taxon>
        <taxon>Fungi</taxon>
        <taxon>Dikarya</taxon>
        <taxon>Basidiomycota</taxon>
        <taxon>Agaricomycotina</taxon>
        <taxon>Agaricomycetes</taxon>
        <taxon>Agaricomycetidae</taxon>
        <taxon>Agaricales</taxon>
        <taxon>Marasmiineae</taxon>
        <taxon>Mycenaceae</taxon>
        <taxon>Mycena</taxon>
    </lineage>
</organism>
<dbReference type="EMBL" id="JARKIB010000025">
    <property type="protein sequence ID" value="KAJ7765706.1"/>
    <property type="molecule type" value="Genomic_DNA"/>
</dbReference>
<sequence>MTMSDNSLPDEIISEILSPALKVSDDVFSDNSGVSPFANYSESTSAYLLVCKSWLRVATPLLYSVVILRSKAQAKALGLVLADNKLLGQFIRKLRVEGGSCYGPPMRTILQASPHISDLFISFNVYSSDNTDGMCHGLTLINPTRLILRDERKQLLNKMSSKLTDALVATIPKWDRLVVFDCPYIYQSIRAEKILRSLAKSQRLHTIFLPKAGAVAWVWLELKTCPLRTIHVKQAREFYDSLPSDAALQPLLKFPTAAQEPAVKVDVPDLAPSLNPSFVPMQSAAKDVYELICARILYFAMSESVPDGSSLKVPKRLPLLLVSKAFHRLGLPHYYAHTLLKNTLAVPKFASVLSKYPWVAPHVRSLEGVADPVWGDKKSALTLVSEVSTDRALIARVLSQTTALVRVSVRKRSFHRDAWDRHLFETTISWDAFAAMAQGAGGCLQEFALKVETIQRASVAPFSELPALRVLDWNSEAVFDDLKSSDADALSSLEELRLTTASQSFLGALRLMNLNSLRRVALTKFVPAPEKFLMMHGHKLTEIDLPYSTVPKLHTNIFKMCPNLVSVSFFVCYPSQVGSCCLIFLASLSSFWRVPGIARGHAAGWNKFITDFDEEDSFPNLYEIQFKCCTWPTTERDIAKSFWVRWAEMLLKRNINLTDKTGKNWRPRLKVA</sequence>
<reference evidence="1" key="1">
    <citation type="submission" date="2023-03" db="EMBL/GenBank/DDBJ databases">
        <title>Massive genome expansion in bonnet fungi (Mycena s.s.) driven by repeated elements and novel gene families across ecological guilds.</title>
        <authorList>
            <consortium name="Lawrence Berkeley National Laboratory"/>
            <person name="Harder C.B."/>
            <person name="Miyauchi S."/>
            <person name="Viragh M."/>
            <person name="Kuo A."/>
            <person name="Thoen E."/>
            <person name="Andreopoulos B."/>
            <person name="Lu D."/>
            <person name="Skrede I."/>
            <person name="Drula E."/>
            <person name="Henrissat B."/>
            <person name="Morin E."/>
            <person name="Kohler A."/>
            <person name="Barry K."/>
            <person name="LaButti K."/>
            <person name="Morin E."/>
            <person name="Salamov A."/>
            <person name="Lipzen A."/>
            <person name="Mereny Z."/>
            <person name="Hegedus B."/>
            <person name="Baldrian P."/>
            <person name="Stursova M."/>
            <person name="Weitz H."/>
            <person name="Taylor A."/>
            <person name="Grigoriev I.V."/>
            <person name="Nagy L.G."/>
            <person name="Martin F."/>
            <person name="Kauserud H."/>
        </authorList>
    </citation>
    <scope>NUCLEOTIDE SEQUENCE</scope>
    <source>
        <strain evidence="1">CBHHK182m</strain>
    </source>
</reference>
<gene>
    <name evidence="1" type="ORF">B0H16DRAFT_1413187</name>
</gene>
<proteinExistence type="predicted"/>
<dbReference type="Proteomes" id="UP001215598">
    <property type="component" value="Unassembled WGS sequence"/>
</dbReference>
<dbReference type="AlphaFoldDB" id="A0AAD7JIT9"/>
<keyword evidence="2" id="KW-1185">Reference proteome</keyword>
<name>A0AAD7JIT9_9AGAR</name>
<evidence type="ECO:0000313" key="1">
    <source>
        <dbReference type="EMBL" id="KAJ7765706.1"/>
    </source>
</evidence>
<comment type="caution">
    <text evidence="1">The sequence shown here is derived from an EMBL/GenBank/DDBJ whole genome shotgun (WGS) entry which is preliminary data.</text>
</comment>
<evidence type="ECO:0000313" key="2">
    <source>
        <dbReference type="Proteomes" id="UP001215598"/>
    </source>
</evidence>